<sequence>MDWMREAFWLTRKDGAPGIDGVTAQDYEANLEANLLGLLERIKSGRYRAPPVRRAYIPKADGSQRMLGIPTFEDKVAQRAVTMMLEAVYEQDFLPCSYGFRPGRSAHQALRTLQSVLWAKRLYWVIDIDIRKYFDSISHSHLRTFLDQRVTDGVIRRMIDKWLNAGAVENGLLRRTTEGSPQGGVISPCLSNVFLHYVLDEWFETVVKPRLGGESLLVRFADDAIMAFDNLVDAQRVLAALGKRLARFGLTLHPDKTRLVDFRPHMTESARHPETDGTNFDFLGFTHVWGRSRKGKSMVRQVTAKGRLARAVAAVSDWCRQHRHEPIRDQHRHLSSMMRGHFAYYGVGGNIRRLRGFAHQVGRIWRKWLSRRDRQSVVTWTRFNELLKRHPLPSAKIAHGYATASESHS</sequence>
<comment type="similarity">
    <text evidence="1">Belongs to the bacterial reverse transcriptase family.</text>
</comment>
<dbReference type="CDD" id="cd01651">
    <property type="entry name" value="RT_G2_intron"/>
    <property type="match status" value="1"/>
</dbReference>
<evidence type="ECO:0000313" key="3">
    <source>
        <dbReference type="EMBL" id="ARN83990.1"/>
    </source>
</evidence>
<dbReference type="AlphaFoldDB" id="A0A1W6N2A3"/>
<keyword evidence="3" id="KW-0548">Nucleotidyltransferase</keyword>
<dbReference type="PANTHER" id="PTHR34047:SF8">
    <property type="entry name" value="PROTEIN YKFC"/>
    <property type="match status" value="1"/>
</dbReference>
<protein>
    <submittedName>
        <fullName evidence="3">Group II intron reverse transcriptase/maturase</fullName>
    </submittedName>
</protein>
<evidence type="ECO:0000259" key="2">
    <source>
        <dbReference type="PROSITE" id="PS50878"/>
    </source>
</evidence>
<dbReference type="GO" id="GO:0003964">
    <property type="term" value="F:RNA-directed DNA polymerase activity"/>
    <property type="evidence" value="ECO:0007669"/>
    <property type="project" value="UniProtKB-KW"/>
</dbReference>
<dbReference type="Pfam" id="PF00078">
    <property type="entry name" value="RVT_1"/>
    <property type="match status" value="1"/>
</dbReference>
<reference evidence="3 4" key="1">
    <citation type="submission" date="2017-02" db="EMBL/GenBank/DDBJ databases">
        <authorList>
            <person name="Peterson S.W."/>
        </authorList>
    </citation>
    <scope>NUCLEOTIDE SEQUENCE [LARGE SCALE GENOMIC DNA]</scope>
    <source>
        <strain evidence="3 4">S285</strain>
        <plasmid evidence="4">Plasmid p1</plasmid>
    </source>
</reference>
<feature type="domain" description="Reverse transcriptase" evidence="2">
    <location>
        <begin position="38"/>
        <end position="287"/>
    </location>
</feature>
<accession>A0A1W6N2A3</accession>
<dbReference type="PANTHER" id="PTHR34047">
    <property type="entry name" value="NUCLEAR INTRON MATURASE 1, MITOCHONDRIAL-RELATED"/>
    <property type="match status" value="1"/>
</dbReference>
<dbReference type="InterPro" id="IPR030931">
    <property type="entry name" value="Group_II_RT_mat"/>
</dbReference>
<evidence type="ECO:0000313" key="4">
    <source>
        <dbReference type="Proteomes" id="UP000193978"/>
    </source>
</evidence>
<keyword evidence="3" id="KW-0614">Plasmid</keyword>
<dbReference type="KEGG" id="mbry:B1812_21715"/>
<proteinExistence type="inferred from homology"/>
<dbReference type="Proteomes" id="UP000193978">
    <property type="component" value="Plasmid p1"/>
</dbReference>
<dbReference type="SUPFAM" id="SSF56672">
    <property type="entry name" value="DNA/RNA polymerases"/>
    <property type="match status" value="1"/>
</dbReference>
<evidence type="ECO:0000256" key="1">
    <source>
        <dbReference type="ARBA" id="ARBA00034120"/>
    </source>
</evidence>
<name>A0A1W6N2A3_9HYPH</name>
<organism evidence="3 4">
    <name type="scientific">Methylocystis bryophila</name>
    <dbReference type="NCBI Taxonomy" id="655015"/>
    <lineage>
        <taxon>Bacteria</taxon>
        <taxon>Pseudomonadati</taxon>
        <taxon>Pseudomonadota</taxon>
        <taxon>Alphaproteobacteria</taxon>
        <taxon>Hyphomicrobiales</taxon>
        <taxon>Methylocystaceae</taxon>
        <taxon>Methylocystis</taxon>
    </lineage>
</organism>
<keyword evidence="4" id="KW-1185">Reference proteome</keyword>
<dbReference type="NCBIfam" id="TIGR04416">
    <property type="entry name" value="group_II_RT_mat"/>
    <property type="match status" value="1"/>
</dbReference>
<dbReference type="InterPro" id="IPR000477">
    <property type="entry name" value="RT_dom"/>
</dbReference>
<gene>
    <name evidence="3" type="ORF">B1812_21715</name>
</gene>
<dbReference type="InterPro" id="IPR051083">
    <property type="entry name" value="GrpII_Intron_Splice-Mob/Def"/>
</dbReference>
<dbReference type="EMBL" id="CP019949">
    <property type="protein sequence ID" value="ARN83990.1"/>
    <property type="molecule type" value="Genomic_DNA"/>
</dbReference>
<dbReference type="PROSITE" id="PS50878">
    <property type="entry name" value="RT_POL"/>
    <property type="match status" value="1"/>
</dbReference>
<geneLocation type="plasmid" evidence="3 4">
    <name>p1</name>
</geneLocation>
<dbReference type="OrthoDB" id="9793236at2"/>
<dbReference type="RefSeq" id="WP_085774006.1">
    <property type="nucleotide sequence ID" value="NZ_AP027150.1"/>
</dbReference>
<dbReference type="InterPro" id="IPR043502">
    <property type="entry name" value="DNA/RNA_pol_sf"/>
</dbReference>
<keyword evidence="3" id="KW-0695">RNA-directed DNA polymerase</keyword>
<keyword evidence="3" id="KW-0808">Transferase</keyword>